<dbReference type="PROSITE" id="PS00211">
    <property type="entry name" value="ABC_TRANSPORTER_1"/>
    <property type="match status" value="1"/>
</dbReference>
<comment type="subcellular location">
    <subcellularLocation>
        <location evidence="1">Cell membrane</location>
        <topology evidence="1">Multi-pass membrane protein</topology>
    </subcellularLocation>
</comment>
<gene>
    <name evidence="10" type="primary">cydD</name>
    <name evidence="10" type="ORF">EBE87_12970</name>
</gene>
<keyword evidence="5 7" id="KW-1133">Transmembrane helix</keyword>
<evidence type="ECO:0000259" key="9">
    <source>
        <dbReference type="PROSITE" id="PS50929"/>
    </source>
</evidence>
<feature type="transmembrane region" description="Helical" evidence="7">
    <location>
        <begin position="170"/>
        <end position="193"/>
    </location>
</feature>
<dbReference type="RefSeq" id="WP_122140025.1">
    <property type="nucleotide sequence ID" value="NZ_RFLX01000008.1"/>
</dbReference>
<comment type="caution">
    <text evidence="10">The sequence shown here is derived from an EMBL/GenBank/DDBJ whole genome shotgun (WGS) entry which is preliminary data.</text>
</comment>
<dbReference type="PANTHER" id="PTHR24221">
    <property type="entry name" value="ATP-BINDING CASSETTE SUB-FAMILY B"/>
    <property type="match status" value="1"/>
</dbReference>
<evidence type="ECO:0000259" key="8">
    <source>
        <dbReference type="PROSITE" id="PS50893"/>
    </source>
</evidence>
<proteinExistence type="predicted"/>
<dbReference type="CDD" id="cd18584">
    <property type="entry name" value="ABC_6TM_AarD_CydD"/>
    <property type="match status" value="1"/>
</dbReference>
<dbReference type="InterPro" id="IPR027417">
    <property type="entry name" value="P-loop_NTPase"/>
</dbReference>
<sequence length="566" mass="59187">MSLPRKAEMARARALLSAAARESRGRLARPVLLGIASIACGIAQAWFIARLLAALLGHGEARWGEAGWPELAAAAALALLATALTVAQERAQAAAGAAARATLRDRAFAALLAAGPADERPVGERAALVVDRIEALDGYFSRWLPAAILAAAGPLLIALAVAAVEPLSGVILLVAGALVPVSMAITGIGAAVASRRQFDALQALSGRFLDRMRGLPQLVLFRRQDAEAEALSEAATDLRRRTMKVLRVAFLSGLSLEAIAAAVLGCLAWRHGNLLVGGHPEPVAAVFSILLVPAFFAPLRAFSAAYHERMSANGAAAALAPLLASEVPQEEGLKLQEIPPSLVVTFEGVGLTYDAARGAALSDLSFRVMPGEALVLAGPSGSGKSSVLRLLMGFRLPDTGRIAFNGRDATTLAPAELRRLSAYVGQKAHLFRATIRENIALARPDATDAQVEAAARAARVTDFTDSMPQGLETLVGEGGFGLSGGQAQRVAIARAFLRDAPLVLLDEPTAHLDPGTESDVLDSLRRLCTGRTAIIATHSTALRARFNRVLELEHGRALPGTRMAGE</sequence>
<dbReference type="InterPro" id="IPR003593">
    <property type="entry name" value="AAA+_ATPase"/>
</dbReference>
<keyword evidence="2 7" id="KW-0812">Transmembrane</keyword>
<reference evidence="10 11" key="1">
    <citation type="submission" date="2018-10" db="EMBL/GenBank/DDBJ databases">
        <title>Roseomonas sp. nov., isolated from feces of Tibetan antelopes in the Qinghai-Tibet plateau, China.</title>
        <authorList>
            <person name="Tian Z."/>
        </authorList>
    </citation>
    <scope>NUCLEOTIDE SEQUENCE [LARGE SCALE GENOMIC DNA]</scope>
    <source>
        <strain evidence="10 11">Z23</strain>
    </source>
</reference>
<dbReference type="SUPFAM" id="SSF90123">
    <property type="entry name" value="ABC transporter transmembrane region"/>
    <property type="match status" value="1"/>
</dbReference>
<dbReference type="PANTHER" id="PTHR24221:SF654">
    <property type="entry name" value="ATP-BINDING CASSETTE SUB-FAMILY B MEMBER 6"/>
    <property type="match status" value="1"/>
</dbReference>
<feature type="domain" description="ABC transporter" evidence="8">
    <location>
        <begin position="344"/>
        <end position="566"/>
    </location>
</feature>
<dbReference type="InterPro" id="IPR017871">
    <property type="entry name" value="ABC_transporter-like_CS"/>
</dbReference>
<dbReference type="InterPro" id="IPR039421">
    <property type="entry name" value="Type_1_exporter"/>
</dbReference>
<name>A0ABX9VJ37_9PROT</name>
<dbReference type="Pfam" id="PF00664">
    <property type="entry name" value="ABC_membrane"/>
    <property type="match status" value="1"/>
</dbReference>
<dbReference type="Proteomes" id="UP000274097">
    <property type="component" value="Unassembled WGS sequence"/>
</dbReference>
<dbReference type="EMBL" id="RFLX01000008">
    <property type="protein sequence ID" value="RMI24588.1"/>
    <property type="molecule type" value="Genomic_DNA"/>
</dbReference>
<dbReference type="InterPro" id="IPR014216">
    <property type="entry name" value="ABC_transptr_CydD"/>
</dbReference>
<evidence type="ECO:0000256" key="1">
    <source>
        <dbReference type="ARBA" id="ARBA00004651"/>
    </source>
</evidence>
<dbReference type="PROSITE" id="PS50929">
    <property type="entry name" value="ABC_TM1F"/>
    <property type="match status" value="1"/>
</dbReference>
<feature type="transmembrane region" description="Helical" evidence="7">
    <location>
        <begin position="282"/>
        <end position="302"/>
    </location>
</feature>
<dbReference type="SUPFAM" id="SSF52540">
    <property type="entry name" value="P-loop containing nucleoside triphosphate hydrolases"/>
    <property type="match status" value="1"/>
</dbReference>
<dbReference type="InterPro" id="IPR003439">
    <property type="entry name" value="ABC_transporter-like_ATP-bd"/>
</dbReference>
<dbReference type="InterPro" id="IPR036640">
    <property type="entry name" value="ABC1_TM_sf"/>
</dbReference>
<dbReference type="Gene3D" id="1.20.1560.10">
    <property type="entry name" value="ABC transporter type 1, transmembrane domain"/>
    <property type="match status" value="1"/>
</dbReference>
<dbReference type="PROSITE" id="PS50893">
    <property type="entry name" value="ABC_TRANSPORTER_2"/>
    <property type="match status" value="1"/>
</dbReference>
<dbReference type="Gene3D" id="3.40.50.300">
    <property type="entry name" value="P-loop containing nucleotide triphosphate hydrolases"/>
    <property type="match status" value="1"/>
</dbReference>
<feature type="transmembrane region" description="Helical" evidence="7">
    <location>
        <begin position="68"/>
        <end position="87"/>
    </location>
</feature>
<keyword evidence="3" id="KW-0547">Nucleotide-binding</keyword>
<evidence type="ECO:0000256" key="7">
    <source>
        <dbReference type="SAM" id="Phobius"/>
    </source>
</evidence>
<evidence type="ECO:0000256" key="5">
    <source>
        <dbReference type="ARBA" id="ARBA00022989"/>
    </source>
</evidence>
<keyword evidence="6 7" id="KW-0472">Membrane</keyword>
<evidence type="ECO:0000313" key="11">
    <source>
        <dbReference type="Proteomes" id="UP000274097"/>
    </source>
</evidence>
<feature type="transmembrane region" description="Helical" evidence="7">
    <location>
        <begin position="31"/>
        <end position="56"/>
    </location>
</feature>
<feature type="transmembrane region" description="Helical" evidence="7">
    <location>
        <begin position="143"/>
        <end position="164"/>
    </location>
</feature>
<keyword evidence="4" id="KW-0067">ATP-binding</keyword>
<accession>A0ABX9VJ37</accession>
<organism evidence="10 11">
    <name type="scientific">Teichococcus wenyumeiae</name>
    <dbReference type="NCBI Taxonomy" id="2478470"/>
    <lineage>
        <taxon>Bacteria</taxon>
        <taxon>Pseudomonadati</taxon>
        <taxon>Pseudomonadota</taxon>
        <taxon>Alphaproteobacteria</taxon>
        <taxon>Acetobacterales</taxon>
        <taxon>Roseomonadaceae</taxon>
        <taxon>Roseomonas</taxon>
    </lineage>
</organism>
<feature type="transmembrane region" description="Helical" evidence="7">
    <location>
        <begin position="248"/>
        <end position="270"/>
    </location>
</feature>
<feature type="domain" description="ABC transmembrane type-1" evidence="9">
    <location>
        <begin position="31"/>
        <end position="311"/>
    </location>
</feature>
<evidence type="ECO:0000256" key="6">
    <source>
        <dbReference type="ARBA" id="ARBA00023136"/>
    </source>
</evidence>
<evidence type="ECO:0000256" key="3">
    <source>
        <dbReference type="ARBA" id="ARBA00022741"/>
    </source>
</evidence>
<dbReference type="NCBIfam" id="TIGR02857">
    <property type="entry name" value="CydD"/>
    <property type="match status" value="1"/>
</dbReference>
<keyword evidence="11" id="KW-1185">Reference proteome</keyword>
<evidence type="ECO:0000256" key="2">
    <source>
        <dbReference type="ARBA" id="ARBA00022692"/>
    </source>
</evidence>
<protein>
    <submittedName>
        <fullName evidence="10">Thiol reductant ABC exporter subunit CydD</fullName>
    </submittedName>
</protein>
<dbReference type="InterPro" id="IPR011527">
    <property type="entry name" value="ABC1_TM_dom"/>
</dbReference>
<dbReference type="SMART" id="SM00382">
    <property type="entry name" value="AAA"/>
    <property type="match status" value="1"/>
</dbReference>
<evidence type="ECO:0000313" key="10">
    <source>
        <dbReference type="EMBL" id="RMI24588.1"/>
    </source>
</evidence>
<evidence type="ECO:0000256" key="4">
    <source>
        <dbReference type="ARBA" id="ARBA00022840"/>
    </source>
</evidence>
<dbReference type="Pfam" id="PF00005">
    <property type="entry name" value="ABC_tran"/>
    <property type="match status" value="1"/>
</dbReference>